<name>F4BFU1_9GAMM</name>
<dbReference type="Proteomes" id="UP000008303">
    <property type="component" value="Chromosome"/>
</dbReference>
<reference evidence="4" key="1">
    <citation type="journal article" date="2011" name="Appl. Environ. Microbiol.">
        <title>Common ancestry and novel genetic traits of Francisella novicida-like isolates from North America and Australia as revealed by comparative genomic analyses.</title>
        <authorList>
            <person name="Siddaramappa S."/>
            <person name="Challacombe J.F."/>
            <person name="Petersen J.M."/>
            <person name="Pillai S."/>
            <person name="Hogg G."/>
            <person name="Kuske C.R."/>
        </authorList>
    </citation>
    <scope>NUCLEOTIDE SEQUENCE [LARGE SCALE GENOMIC DNA]</scope>
    <source>
        <strain evidence="4">3523</strain>
    </source>
</reference>
<dbReference type="InterPro" id="IPR005182">
    <property type="entry name" value="YdbS-like_PH"/>
</dbReference>
<dbReference type="HOGENOM" id="CLU_111557_1_0_6"/>
<sequence length="130" mass="14617">MGKYIDQHLRKDEVIEYRASVSNWVFLIPVIIAILIFPIGLILLLYPIIIKLTTEMAITNQKVIGKTGFISRNSIDLRFEKVESVKLSQGVLGRILNYGTITVSGTGSTQANFKFISNPVAFRNFVNDKI</sequence>
<dbReference type="KEGG" id="fcn:FN3523_1032"/>
<dbReference type="AlphaFoldDB" id="F4BFU1"/>
<feature type="domain" description="YdbS-like PH" evidence="2">
    <location>
        <begin position="53"/>
        <end position="121"/>
    </location>
</feature>
<dbReference type="Pfam" id="PF03703">
    <property type="entry name" value="bPH_2"/>
    <property type="match status" value="1"/>
</dbReference>
<evidence type="ECO:0000256" key="1">
    <source>
        <dbReference type="SAM" id="Phobius"/>
    </source>
</evidence>
<dbReference type="PANTHER" id="PTHR37938">
    <property type="entry name" value="BLL0215 PROTEIN"/>
    <property type="match status" value="1"/>
</dbReference>
<evidence type="ECO:0000313" key="4">
    <source>
        <dbReference type="Proteomes" id="UP000008303"/>
    </source>
</evidence>
<proteinExistence type="predicted"/>
<keyword evidence="1" id="KW-0812">Transmembrane</keyword>
<gene>
    <name evidence="3" type="ordered locus">FN3523_1032</name>
</gene>
<dbReference type="PANTHER" id="PTHR37938:SF1">
    <property type="entry name" value="BLL0215 PROTEIN"/>
    <property type="match status" value="1"/>
</dbReference>
<evidence type="ECO:0000313" key="3">
    <source>
        <dbReference type="EMBL" id="AEE26335.1"/>
    </source>
</evidence>
<evidence type="ECO:0000259" key="2">
    <source>
        <dbReference type="Pfam" id="PF03703"/>
    </source>
</evidence>
<organism evidence="3 4">
    <name type="scientific">Francisella hispaniensis</name>
    <dbReference type="NCBI Taxonomy" id="622488"/>
    <lineage>
        <taxon>Bacteria</taxon>
        <taxon>Pseudomonadati</taxon>
        <taxon>Pseudomonadota</taxon>
        <taxon>Gammaproteobacteria</taxon>
        <taxon>Thiotrichales</taxon>
        <taxon>Francisellaceae</taxon>
        <taxon>Francisella</taxon>
    </lineage>
</organism>
<protein>
    <recommendedName>
        <fullName evidence="2">YdbS-like PH domain-containing protein</fullName>
    </recommendedName>
</protein>
<keyword evidence="1" id="KW-1133">Transmembrane helix</keyword>
<accession>F4BFU1</accession>
<keyword evidence="1" id="KW-0472">Membrane</keyword>
<feature type="transmembrane region" description="Helical" evidence="1">
    <location>
        <begin position="24"/>
        <end position="46"/>
    </location>
</feature>
<dbReference type="RefSeq" id="WP_014548333.1">
    <property type="nucleotide sequence ID" value="NC_017449.1"/>
</dbReference>
<dbReference type="PATRIC" id="fig|676032.3.peg.1040"/>
<dbReference type="EMBL" id="CP002558">
    <property type="protein sequence ID" value="AEE26335.1"/>
    <property type="molecule type" value="Genomic_DNA"/>
</dbReference>
<dbReference type="eggNOG" id="COG3428">
    <property type="taxonomic scope" value="Bacteria"/>
</dbReference>